<proteinExistence type="predicted"/>
<protein>
    <recommendedName>
        <fullName evidence="3">Phospholipid/glycerol acyltransferase domain-containing protein</fullName>
    </recommendedName>
</protein>
<accession>A0A074LYT3</accession>
<comment type="caution">
    <text evidence="4">The sequence shown here is derived from an EMBL/GenBank/DDBJ whole genome shotgun (WGS) entry which is preliminary data.</text>
</comment>
<keyword evidence="2" id="KW-0012">Acyltransferase</keyword>
<dbReference type="eggNOG" id="COG0204">
    <property type="taxonomic scope" value="Bacteria"/>
</dbReference>
<feature type="domain" description="Phospholipid/glycerol acyltransferase" evidence="3">
    <location>
        <begin position="44"/>
        <end position="162"/>
    </location>
</feature>
<evidence type="ECO:0000313" key="4">
    <source>
        <dbReference type="EMBL" id="KEO85188.1"/>
    </source>
</evidence>
<evidence type="ECO:0000313" key="5">
    <source>
        <dbReference type="Proteomes" id="UP000027931"/>
    </source>
</evidence>
<keyword evidence="5" id="KW-1185">Reference proteome</keyword>
<dbReference type="SMART" id="SM00563">
    <property type="entry name" value="PlsC"/>
    <property type="match status" value="1"/>
</dbReference>
<name>A0A074LYT3_9BACL</name>
<keyword evidence="1" id="KW-0808">Transferase</keyword>
<dbReference type="AlphaFoldDB" id="A0A074LYT3"/>
<dbReference type="Pfam" id="PF01553">
    <property type="entry name" value="Acyltransferase"/>
    <property type="match status" value="1"/>
</dbReference>
<organism evidence="4 5">
    <name type="scientific">Tumebacillus flagellatus</name>
    <dbReference type="NCBI Taxonomy" id="1157490"/>
    <lineage>
        <taxon>Bacteria</taxon>
        <taxon>Bacillati</taxon>
        <taxon>Bacillota</taxon>
        <taxon>Bacilli</taxon>
        <taxon>Bacillales</taxon>
        <taxon>Alicyclobacillaceae</taxon>
        <taxon>Tumebacillus</taxon>
    </lineage>
</organism>
<gene>
    <name evidence="4" type="ORF">EL26_01115</name>
</gene>
<dbReference type="SUPFAM" id="SSF69593">
    <property type="entry name" value="Glycerol-3-phosphate (1)-acyltransferase"/>
    <property type="match status" value="1"/>
</dbReference>
<sequence>MIYAQKKALFERVFKVYNTWLMRRFFRGVLVQHAEALHTEGRPLLLYGNHSNWWDGLVVFHLNSTLWKKDAYLMMEEKGLRQYPFFRKLGAYSIHAESTSEIRKSLRYTAERLTHPGSLVCLYPQGKILHQDARPLAFRPGISWLLRHAPHALVCPMATYYGFREDQRPEVFVTFGTPRSVQDVLAAAQDPTGVLEEELTQLLDSLQRQVVANVGGEPLPGFRNLLQGASSTGDRYRAVFRRGLE</sequence>
<dbReference type="InterPro" id="IPR002123">
    <property type="entry name" value="Plipid/glycerol_acylTrfase"/>
</dbReference>
<dbReference type="PANTHER" id="PTHR10434">
    <property type="entry name" value="1-ACYL-SN-GLYCEROL-3-PHOSPHATE ACYLTRANSFERASE"/>
    <property type="match status" value="1"/>
</dbReference>
<dbReference type="GO" id="GO:0006654">
    <property type="term" value="P:phosphatidic acid biosynthetic process"/>
    <property type="evidence" value="ECO:0007669"/>
    <property type="project" value="TreeGrafter"/>
</dbReference>
<dbReference type="EMBL" id="JMIR01000001">
    <property type="protein sequence ID" value="KEO85188.1"/>
    <property type="molecule type" value="Genomic_DNA"/>
</dbReference>
<evidence type="ECO:0000259" key="3">
    <source>
        <dbReference type="SMART" id="SM00563"/>
    </source>
</evidence>
<dbReference type="PANTHER" id="PTHR10434:SF11">
    <property type="entry name" value="1-ACYL-SN-GLYCEROL-3-PHOSPHATE ACYLTRANSFERASE"/>
    <property type="match status" value="1"/>
</dbReference>
<dbReference type="GO" id="GO:0005886">
    <property type="term" value="C:plasma membrane"/>
    <property type="evidence" value="ECO:0007669"/>
    <property type="project" value="TreeGrafter"/>
</dbReference>
<dbReference type="STRING" id="1157490.EL26_01115"/>
<reference evidence="4 5" key="1">
    <citation type="journal article" date="2013" name="Int. J. Syst. Evol. Microbiol.">
        <title>Tumebacillus flagellatus sp. nov., an alpha-amylase/pullulanase-producing bacterium isolated from cassava wastewater.</title>
        <authorList>
            <person name="Wang Q."/>
            <person name="Xie N."/>
            <person name="Qin Y."/>
            <person name="Shen N."/>
            <person name="Zhu J."/>
            <person name="Mi H."/>
            <person name="Huang R."/>
        </authorList>
    </citation>
    <scope>NUCLEOTIDE SEQUENCE [LARGE SCALE GENOMIC DNA]</scope>
    <source>
        <strain evidence="4 5">GST4</strain>
    </source>
</reference>
<evidence type="ECO:0000256" key="1">
    <source>
        <dbReference type="ARBA" id="ARBA00022679"/>
    </source>
</evidence>
<evidence type="ECO:0000256" key="2">
    <source>
        <dbReference type="ARBA" id="ARBA00023315"/>
    </source>
</evidence>
<dbReference type="RefSeq" id="WP_038083445.1">
    <property type="nucleotide sequence ID" value="NZ_JMIR01000001.1"/>
</dbReference>
<dbReference type="OrthoDB" id="152799at2"/>
<dbReference type="CDD" id="cd06551">
    <property type="entry name" value="LPLAT"/>
    <property type="match status" value="1"/>
</dbReference>
<dbReference type="GO" id="GO:0003841">
    <property type="term" value="F:1-acylglycerol-3-phosphate O-acyltransferase activity"/>
    <property type="evidence" value="ECO:0007669"/>
    <property type="project" value="TreeGrafter"/>
</dbReference>
<dbReference type="Proteomes" id="UP000027931">
    <property type="component" value="Unassembled WGS sequence"/>
</dbReference>